<feature type="domain" description="ABC transporter" evidence="3">
    <location>
        <begin position="7"/>
        <end position="231"/>
    </location>
</feature>
<dbReference type="AlphaFoldDB" id="A0A3T0E8E9"/>
<dbReference type="InterPro" id="IPR027417">
    <property type="entry name" value="P-loop_NTPase"/>
</dbReference>
<dbReference type="PANTHER" id="PTHR24220">
    <property type="entry name" value="IMPORT ATP-BINDING PROTEIN"/>
    <property type="match status" value="1"/>
</dbReference>
<name>A0A3T0E8E9_9PROT</name>
<keyword evidence="5" id="KW-1185">Reference proteome</keyword>
<evidence type="ECO:0000256" key="1">
    <source>
        <dbReference type="ARBA" id="ARBA00022741"/>
    </source>
</evidence>
<dbReference type="InterPro" id="IPR003593">
    <property type="entry name" value="AAA+_ATPase"/>
</dbReference>
<protein>
    <submittedName>
        <fullName evidence="4">ABC transporter ATP-binding protein</fullName>
    </submittedName>
</protein>
<dbReference type="InterPro" id="IPR015854">
    <property type="entry name" value="ABC_transpr_LolD-like"/>
</dbReference>
<evidence type="ECO:0000259" key="3">
    <source>
        <dbReference type="PROSITE" id="PS50893"/>
    </source>
</evidence>
<accession>A0A3T0E8E9</accession>
<dbReference type="GO" id="GO:0005886">
    <property type="term" value="C:plasma membrane"/>
    <property type="evidence" value="ECO:0007669"/>
    <property type="project" value="TreeGrafter"/>
</dbReference>
<dbReference type="GO" id="GO:0022857">
    <property type="term" value="F:transmembrane transporter activity"/>
    <property type="evidence" value="ECO:0007669"/>
    <property type="project" value="TreeGrafter"/>
</dbReference>
<sequence>MSAAPAISLTGVRFSYARKAPVVLDMERFEVAAGEKVFLKGASGSGKSTLLGLIAGIMAPTAGRIEVLGEPMSKLSGGKRDALRAERLGVIFQMFNLLPYLPAGANVMLPARFSARRGKACEAAGGAEAEARRLMTRLQLDPKQYWSSPPIELSVGQQQRVAAARALIGRPGLVLADEPTSALDADARDAFLSLLIEECAASGAALLFVSHDGSLASKFDRAVDLSELNTAGRSA</sequence>
<dbReference type="PROSITE" id="PS50893">
    <property type="entry name" value="ABC_TRANSPORTER_2"/>
    <property type="match status" value="1"/>
</dbReference>
<dbReference type="PANTHER" id="PTHR24220:SF611">
    <property type="entry name" value="ATP-BINDING COMPONENT OF ABC TRANSPORTER-RELATED"/>
    <property type="match status" value="1"/>
</dbReference>
<dbReference type="KEGG" id="gak:X907_1133"/>
<proteinExistence type="predicted"/>
<evidence type="ECO:0000313" key="4">
    <source>
        <dbReference type="EMBL" id="AZU03671.1"/>
    </source>
</evidence>
<keyword evidence="2 4" id="KW-0067">ATP-binding</keyword>
<dbReference type="GO" id="GO:0005524">
    <property type="term" value="F:ATP binding"/>
    <property type="evidence" value="ECO:0007669"/>
    <property type="project" value="UniProtKB-KW"/>
</dbReference>
<dbReference type="Gene3D" id="3.40.50.300">
    <property type="entry name" value="P-loop containing nucleotide triphosphate hydrolases"/>
    <property type="match status" value="1"/>
</dbReference>
<dbReference type="SMART" id="SM00382">
    <property type="entry name" value="AAA"/>
    <property type="match status" value="1"/>
</dbReference>
<reference evidence="4 5" key="1">
    <citation type="submission" date="2016-12" db="EMBL/GenBank/DDBJ databases">
        <title>The genome of dimorphic prosthecate Glycocaulis alkaliphilus 6b-8t, isolated from crude oil dictates its adaptability in petroleum environments.</title>
        <authorList>
            <person name="Wu X.-L."/>
            <person name="Geng S."/>
        </authorList>
    </citation>
    <scope>NUCLEOTIDE SEQUENCE [LARGE SCALE GENOMIC DNA]</scope>
    <source>
        <strain evidence="4 5">6B-8</strain>
    </source>
</reference>
<dbReference type="Proteomes" id="UP000286954">
    <property type="component" value="Chromosome"/>
</dbReference>
<evidence type="ECO:0000256" key="2">
    <source>
        <dbReference type="ARBA" id="ARBA00022840"/>
    </source>
</evidence>
<organism evidence="4 5">
    <name type="scientific">Glycocaulis alkaliphilus</name>
    <dbReference type="NCBI Taxonomy" id="1434191"/>
    <lineage>
        <taxon>Bacteria</taxon>
        <taxon>Pseudomonadati</taxon>
        <taxon>Pseudomonadota</taxon>
        <taxon>Alphaproteobacteria</taxon>
        <taxon>Maricaulales</taxon>
        <taxon>Maricaulaceae</taxon>
        <taxon>Glycocaulis</taxon>
    </lineage>
</organism>
<dbReference type="InterPro" id="IPR003439">
    <property type="entry name" value="ABC_transporter-like_ATP-bd"/>
</dbReference>
<keyword evidence="1" id="KW-0547">Nucleotide-binding</keyword>
<dbReference type="SUPFAM" id="SSF52540">
    <property type="entry name" value="P-loop containing nucleoside triphosphate hydrolases"/>
    <property type="match status" value="1"/>
</dbReference>
<gene>
    <name evidence="4" type="ORF">X907_1133</name>
</gene>
<dbReference type="Pfam" id="PF00005">
    <property type="entry name" value="ABC_tran"/>
    <property type="match status" value="1"/>
</dbReference>
<dbReference type="RefSeq" id="WP_233352541.1">
    <property type="nucleotide sequence ID" value="NZ_BMFB01000005.1"/>
</dbReference>
<dbReference type="GO" id="GO:0016887">
    <property type="term" value="F:ATP hydrolysis activity"/>
    <property type="evidence" value="ECO:0007669"/>
    <property type="project" value="InterPro"/>
</dbReference>
<evidence type="ECO:0000313" key="5">
    <source>
        <dbReference type="Proteomes" id="UP000286954"/>
    </source>
</evidence>
<dbReference type="EMBL" id="CP018911">
    <property type="protein sequence ID" value="AZU03671.1"/>
    <property type="molecule type" value="Genomic_DNA"/>
</dbReference>